<accession>A0A067LFN9</accession>
<reference evidence="1 2" key="1">
    <citation type="journal article" date="2014" name="PLoS ONE">
        <title>Global Analysis of Gene Expression Profiles in Physic Nut (Jatropha curcas L.) Seedlings Exposed to Salt Stress.</title>
        <authorList>
            <person name="Zhang L."/>
            <person name="Zhang C."/>
            <person name="Wu P."/>
            <person name="Chen Y."/>
            <person name="Li M."/>
            <person name="Jiang H."/>
            <person name="Wu G."/>
        </authorList>
    </citation>
    <scope>NUCLEOTIDE SEQUENCE [LARGE SCALE GENOMIC DNA]</scope>
    <source>
        <strain evidence="2">cv. GZQX0401</strain>
        <tissue evidence="1">Young leaves</tissue>
    </source>
</reference>
<dbReference type="Proteomes" id="UP000027138">
    <property type="component" value="Unassembled WGS sequence"/>
</dbReference>
<proteinExistence type="predicted"/>
<sequence>MAELWRYRSRRWCDLVVEQVGRNAVLSKLLSLLGSNGERGGMASFGDVELQGGAAVARDGVGGATLLRLCLLPGNANVDEERKKERRKGGEEMAVTVCWWCRR</sequence>
<dbReference type="EMBL" id="KK914286">
    <property type="protein sequence ID" value="KDP42924.1"/>
    <property type="molecule type" value="Genomic_DNA"/>
</dbReference>
<name>A0A067LFN9_JATCU</name>
<dbReference type="AlphaFoldDB" id="A0A067LFN9"/>
<evidence type="ECO:0000313" key="1">
    <source>
        <dbReference type="EMBL" id="KDP42924.1"/>
    </source>
</evidence>
<keyword evidence="2" id="KW-1185">Reference proteome</keyword>
<protein>
    <submittedName>
        <fullName evidence="1">Uncharacterized protein</fullName>
    </submittedName>
</protein>
<organism evidence="1 2">
    <name type="scientific">Jatropha curcas</name>
    <name type="common">Barbados nut</name>
    <dbReference type="NCBI Taxonomy" id="180498"/>
    <lineage>
        <taxon>Eukaryota</taxon>
        <taxon>Viridiplantae</taxon>
        <taxon>Streptophyta</taxon>
        <taxon>Embryophyta</taxon>
        <taxon>Tracheophyta</taxon>
        <taxon>Spermatophyta</taxon>
        <taxon>Magnoliopsida</taxon>
        <taxon>eudicotyledons</taxon>
        <taxon>Gunneridae</taxon>
        <taxon>Pentapetalae</taxon>
        <taxon>rosids</taxon>
        <taxon>fabids</taxon>
        <taxon>Malpighiales</taxon>
        <taxon>Euphorbiaceae</taxon>
        <taxon>Crotonoideae</taxon>
        <taxon>Jatropheae</taxon>
        <taxon>Jatropha</taxon>
    </lineage>
</organism>
<gene>
    <name evidence="1" type="ORF">JCGZ_23866</name>
</gene>
<evidence type="ECO:0000313" key="2">
    <source>
        <dbReference type="Proteomes" id="UP000027138"/>
    </source>
</evidence>